<keyword evidence="2" id="KW-1185">Reference proteome</keyword>
<sequence length="46" mass="5491">MKYQNSSNQLQRHHNLLTFQLCFRYSDQTCCLSSNIKSLTIGKHFR</sequence>
<accession>A0A0R0M635</accession>
<comment type="caution">
    <text evidence="1">The sequence shown here is derived from an EMBL/GenBank/DDBJ whole genome shotgun (WGS) entry which is preliminary data.</text>
</comment>
<dbReference type="AlphaFoldDB" id="A0A0R0M635"/>
<organism evidence="1 2">
    <name type="scientific">Pseudoloma neurophilia</name>
    <dbReference type="NCBI Taxonomy" id="146866"/>
    <lineage>
        <taxon>Eukaryota</taxon>
        <taxon>Fungi</taxon>
        <taxon>Fungi incertae sedis</taxon>
        <taxon>Microsporidia</taxon>
        <taxon>Pseudoloma</taxon>
    </lineage>
</organism>
<evidence type="ECO:0000313" key="2">
    <source>
        <dbReference type="Proteomes" id="UP000051530"/>
    </source>
</evidence>
<protein>
    <submittedName>
        <fullName evidence="1">Uncharacterized protein</fullName>
    </submittedName>
</protein>
<evidence type="ECO:0000313" key="1">
    <source>
        <dbReference type="EMBL" id="KRH94535.1"/>
    </source>
</evidence>
<gene>
    <name evidence="1" type="ORF">M153_22000011159</name>
</gene>
<dbReference type="VEuPathDB" id="MicrosporidiaDB:M153_22000011159"/>
<dbReference type="EMBL" id="LGUB01000061">
    <property type="protein sequence ID" value="KRH94535.1"/>
    <property type="molecule type" value="Genomic_DNA"/>
</dbReference>
<dbReference type="Proteomes" id="UP000051530">
    <property type="component" value="Unassembled WGS sequence"/>
</dbReference>
<proteinExistence type="predicted"/>
<reference evidence="1 2" key="1">
    <citation type="submission" date="2015-07" db="EMBL/GenBank/DDBJ databases">
        <title>The genome of Pseudoloma neurophilia, a relevant intracellular parasite of the zebrafish.</title>
        <authorList>
            <person name="Ndikumana S."/>
            <person name="Pelin A."/>
            <person name="Sanders J."/>
            <person name="Corradi N."/>
        </authorList>
    </citation>
    <scope>NUCLEOTIDE SEQUENCE [LARGE SCALE GENOMIC DNA]</scope>
    <source>
        <strain evidence="1 2">MK1</strain>
    </source>
</reference>
<name>A0A0R0M635_9MICR</name>